<dbReference type="InterPro" id="IPR026444">
    <property type="entry name" value="Secre_tail"/>
</dbReference>
<dbReference type="EMBL" id="JBHUOV010000001">
    <property type="protein sequence ID" value="MFD2822674.1"/>
    <property type="molecule type" value="Genomic_DNA"/>
</dbReference>
<keyword evidence="4" id="KW-1185">Reference proteome</keyword>
<evidence type="ECO:0000256" key="1">
    <source>
        <dbReference type="ARBA" id="ARBA00022729"/>
    </source>
</evidence>
<dbReference type="Proteomes" id="UP001597533">
    <property type="component" value="Unassembled WGS sequence"/>
</dbReference>
<accession>A0ABW5WL57</accession>
<comment type="caution">
    <text evidence="3">The sequence shown here is derived from an EMBL/GenBank/DDBJ whole genome shotgun (WGS) entry which is preliminary data.</text>
</comment>
<evidence type="ECO:0000313" key="4">
    <source>
        <dbReference type="Proteomes" id="UP001597533"/>
    </source>
</evidence>
<sequence>MIKKFSLLLIAFLSAIAFGFAQTTIAVQDFDGATPTWGYAISPATYNISSDYWAIRSTNNAPTGTSGDFWAIRDLNNPNGGGSFDHTLTLNNVNVSGYTNVTTSFRYYTIGFDGPDYLRYQIAYNGGAFGAPVDLLKNTGAWTTVTINAPIGTTSVSLRMIGFQDGGSDYAGWDDFEIEGISSSPTPTITASPTSITGLDYVFPGGPSAAQSYSLSATDLTPAAGNITVTAPANFSISKTLGGTYTNSLTYAYTGGSLAASDVFVRLNAGLPIGTYGPSNITNAGGGATTQNVAVTGNVTAGGSGASDIVSVPGSESALISSLSNDTSPLTSTEGVQVWQFRVRDGGAGLNDADILPTILTDLTITQYTGNQVTTWSDAIESVDLFNGSTWIATGVVSASQIQFSGLSGADVTVGDDTQRTFSLRLSLKCPLGPDAFDGEDFVFGITNANVNFSGAGSGKSSFATQFSTNGQNVIDVLATELVFTVQPSNTGLNSTMTDVIVTVADICGNPNTNFTGPVTLTSTGTMTGTPTVNAVAGVATFTNIIVHTAIGTGFTLTASAGFGITSQISTPFDITPVTVLDPGDLAILAVNTNLGSGRDQIAFVIFRDITAGTRIYLTDNGYERRYAGEWGGTEGVISITRNGPDLDAGTIIVIESTTANVTNGSHFDVYTCGGIDTNWTKDAVSGASVGGFNLNANDDVWIMQGGIWSNDTAQHSTYTGGNVLYGWTESGWDAAPGGPTGSTTRSTIYPGLECFNTVAPTGPGYVKFNDPDVVDFSSITNARLDWISLINTTANWDTYTSSAAYVAGGYDYKGNVTCPALTIATNTYIDGKWTGNADENWFNCSNWDTLEVPDETVDVIVSDNSFDHGAIIDATNPFASNYGSVARAHNLTIEGEKVEIVNSATSNILEVHGDLLIDDPVGVNEGFLDMNTANADDKIFLYGNWTNNVGASGFDEGNGTVEFTGTTDQIITGGIPIPAIPEEFYNVILNNDFDTNISNDLYLNGNLTINGGRTLTVADGGYVYVNFDVTNYGDFNINNNGSLVQGDDSGTNIGNISMERIASIRRQDYVYWSSPISNYTVNNISPSTPTNLIFRWNPTIANPAGGQGNWVPANGETMLAGVGYILRGPNGMSTTIHNNHTATFNGGVPFNGVVTRTVSRGSLLGIDDNWNLLGNPYPSAIDAYTFLNDPTNSNLDGFVNLWTHGTLPNTGIGDPFYDDFYSNYTAADYIAYNGMGMSSGIGDVSIGAGQSFMVNVAETAGNYAANSYTVEFNNSMRGIGPNYDNSQFYKIASKKSTTERTGFIGERHRIWLDLISESQGTNRILVGYAENATMGRDRLYDAIADVQNSQGFYSTIDGLGFTIQGRALPFLQTDIIPLGVQLVESGSYHIAIGAIDGLFETENQDIYLKDNALGFTHNLTASPYSFSAEAGVINDRFELVFTTQSLSVDEYELNNALTIIELQDGRVKFSVSNNLEIKNVKLYDTLGRLLYDLEGHSNTEVYNLSHLSQATYIAQVTLSNDVVVTKKAVKRN</sequence>
<reference evidence="4" key="1">
    <citation type="journal article" date="2019" name="Int. J. Syst. Evol. Microbiol.">
        <title>The Global Catalogue of Microorganisms (GCM) 10K type strain sequencing project: providing services to taxonomists for standard genome sequencing and annotation.</title>
        <authorList>
            <consortium name="The Broad Institute Genomics Platform"/>
            <consortium name="The Broad Institute Genome Sequencing Center for Infectious Disease"/>
            <person name="Wu L."/>
            <person name="Ma J."/>
        </authorList>
    </citation>
    <scope>NUCLEOTIDE SEQUENCE [LARGE SCALE GENOMIC DNA]</scope>
    <source>
        <strain evidence="4">KCTC 32141</strain>
    </source>
</reference>
<gene>
    <name evidence="3" type="ORF">ACFS5M_03275</name>
</gene>
<dbReference type="RefSeq" id="WP_183485701.1">
    <property type="nucleotide sequence ID" value="NZ_JBHUOV010000001.1"/>
</dbReference>
<evidence type="ECO:0000313" key="3">
    <source>
        <dbReference type="EMBL" id="MFD2822674.1"/>
    </source>
</evidence>
<protein>
    <submittedName>
        <fullName evidence="3">T9SS type A sorting domain-containing protein</fullName>
    </submittedName>
</protein>
<evidence type="ECO:0000256" key="2">
    <source>
        <dbReference type="SAM" id="SignalP"/>
    </source>
</evidence>
<name>A0ABW5WL57_9FLAO</name>
<keyword evidence="1 2" id="KW-0732">Signal</keyword>
<proteinExistence type="predicted"/>
<feature type="chain" id="PRO_5045891015" evidence="2">
    <location>
        <begin position="22"/>
        <end position="1533"/>
    </location>
</feature>
<organism evidence="3 4">
    <name type="scientific">Lacinutrix iliipiscaria</name>
    <dbReference type="NCBI Taxonomy" id="1230532"/>
    <lineage>
        <taxon>Bacteria</taxon>
        <taxon>Pseudomonadati</taxon>
        <taxon>Bacteroidota</taxon>
        <taxon>Flavobacteriia</taxon>
        <taxon>Flavobacteriales</taxon>
        <taxon>Flavobacteriaceae</taxon>
        <taxon>Lacinutrix</taxon>
    </lineage>
</organism>
<dbReference type="NCBIfam" id="TIGR04183">
    <property type="entry name" value="Por_Secre_tail"/>
    <property type="match status" value="1"/>
</dbReference>
<feature type="signal peptide" evidence="2">
    <location>
        <begin position="1"/>
        <end position="21"/>
    </location>
</feature>